<organism evidence="1">
    <name type="scientific">marine sediment metagenome</name>
    <dbReference type="NCBI Taxonomy" id="412755"/>
    <lineage>
        <taxon>unclassified sequences</taxon>
        <taxon>metagenomes</taxon>
        <taxon>ecological metagenomes</taxon>
    </lineage>
</organism>
<evidence type="ECO:0000313" key="1">
    <source>
        <dbReference type="EMBL" id="GAI82949.1"/>
    </source>
</evidence>
<accession>X1TSG0</accession>
<gene>
    <name evidence="1" type="ORF">S12H4_12262</name>
</gene>
<sequence>GEKVTLEAKLEEKALPYYDINVENQLLLVWFIV</sequence>
<comment type="caution">
    <text evidence="1">The sequence shown here is derived from an EMBL/GenBank/DDBJ whole genome shotgun (WGS) entry which is preliminary data.</text>
</comment>
<dbReference type="EMBL" id="BARW01005759">
    <property type="protein sequence ID" value="GAI82949.1"/>
    <property type="molecule type" value="Genomic_DNA"/>
</dbReference>
<protein>
    <submittedName>
        <fullName evidence="1">Uncharacterized protein</fullName>
    </submittedName>
</protein>
<name>X1TSG0_9ZZZZ</name>
<proteinExistence type="predicted"/>
<feature type="non-terminal residue" evidence="1">
    <location>
        <position position="1"/>
    </location>
</feature>
<dbReference type="AlphaFoldDB" id="X1TSG0"/>
<reference evidence="1" key="1">
    <citation type="journal article" date="2014" name="Front. Microbiol.">
        <title>High frequency of phylogenetically diverse reductive dehalogenase-homologous genes in deep subseafloor sedimentary metagenomes.</title>
        <authorList>
            <person name="Kawai M."/>
            <person name="Futagami T."/>
            <person name="Toyoda A."/>
            <person name="Takaki Y."/>
            <person name="Nishi S."/>
            <person name="Hori S."/>
            <person name="Arai W."/>
            <person name="Tsubouchi T."/>
            <person name="Morono Y."/>
            <person name="Uchiyama I."/>
            <person name="Ito T."/>
            <person name="Fujiyama A."/>
            <person name="Inagaki F."/>
            <person name="Takami H."/>
        </authorList>
    </citation>
    <scope>NUCLEOTIDE SEQUENCE</scope>
    <source>
        <strain evidence="1">Expedition CK06-06</strain>
    </source>
</reference>